<protein>
    <submittedName>
        <fullName evidence="2">General secretion pathway protein GspK</fullName>
    </submittedName>
</protein>
<comment type="caution">
    <text evidence="2">The sequence shown here is derived from an EMBL/GenBank/DDBJ whole genome shotgun (WGS) entry which is preliminary data.</text>
</comment>
<dbReference type="EMBL" id="JABXXP010000709">
    <property type="protein sequence ID" value="NVN13053.1"/>
    <property type="molecule type" value="Genomic_DNA"/>
</dbReference>
<keyword evidence="1" id="KW-0812">Transmembrane</keyword>
<keyword evidence="1" id="KW-1133">Transmembrane helix</keyword>
<gene>
    <name evidence="2" type="ORF">HUK84_18275</name>
</gene>
<evidence type="ECO:0000256" key="1">
    <source>
        <dbReference type="SAM" id="Phobius"/>
    </source>
</evidence>
<accession>A0A7Y7IZ23</accession>
<proteinExistence type="predicted"/>
<name>A0A7Y7IZ23_9PROT</name>
<dbReference type="Proteomes" id="UP000534870">
    <property type="component" value="Unassembled WGS sequence"/>
</dbReference>
<reference evidence="2 3" key="1">
    <citation type="submission" date="2020-06" db="EMBL/GenBank/DDBJ databases">
        <title>Description of novel acetic acid bacteria.</title>
        <authorList>
            <person name="Sombolestani A."/>
        </authorList>
    </citation>
    <scope>NUCLEOTIDE SEQUENCE [LARGE SCALE GENOMIC DNA]</scope>
    <source>
        <strain evidence="2 3">LMG 31431</strain>
    </source>
</reference>
<dbReference type="AlphaFoldDB" id="A0A7Y7IZ23"/>
<organism evidence="2 3">
    <name type="scientific">Nguyenibacter vanlangensis</name>
    <dbReference type="NCBI Taxonomy" id="1216886"/>
    <lineage>
        <taxon>Bacteria</taxon>
        <taxon>Pseudomonadati</taxon>
        <taxon>Pseudomonadota</taxon>
        <taxon>Alphaproteobacteria</taxon>
        <taxon>Acetobacterales</taxon>
        <taxon>Acetobacteraceae</taxon>
        <taxon>Nguyenibacter</taxon>
    </lineage>
</organism>
<sequence>MTRRGASAGQGGFALLIVLWTLAGLSLLVSIVIATADSGLRGVYALRSAAQLQDAADGEVWDAVFHVMDRSAAR</sequence>
<keyword evidence="1" id="KW-0472">Membrane</keyword>
<feature type="transmembrane region" description="Helical" evidence="1">
    <location>
        <begin position="12"/>
        <end position="36"/>
    </location>
</feature>
<feature type="non-terminal residue" evidence="2">
    <location>
        <position position="74"/>
    </location>
</feature>
<evidence type="ECO:0000313" key="3">
    <source>
        <dbReference type="Proteomes" id="UP000534870"/>
    </source>
</evidence>
<evidence type="ECO:0000313" key="2">
    <source>
        <dbReference type="EMBL" id="NVN13053.1"/>
    </source>
</evidence>